<dbReference type="STRING" id="5874.Q4UHG2"/>
<keyword evidence="4" id="KW-0862">Zinc</keyword>
<dbReference type="PROSITE" id="PS00028">
    <property type="entry name" value="ZINC_FINGER_C2H2_1"/>
    <property type="match status" value="1"/>
</dbReference>
<dbReference type="OMA" id="KFESGWD"/>
<dbReference type="Proteomes" id="UP000001950">
    <property type="component" value="Chromosome 1"/>
</dbReference>
<dbReference type="GeneID" id="3863880"/>
<evidence type="ECO:0000256" key="4">
    <source>
        <dbReference type="ARBA" id="ARBA00022833"/>
    </source>
</evidence>
<evidence type="ECO:0000256" key="2">
    <source>
        <dbReference type="ARBA" id="ARBA00022723"/>
    </source>
</evidence>
<evidence type="ECO:0000313" key="8">
    <source>
        <dbReference type="EMBL" id="CAI73477.1"/>
    </source>
</evidence>
<accession>Q4UHG2</accession>
<keyword evidence="5" id="KW-0539">Nucleus</keyword>
<dbReference type="RefSeq" id="XP_954154.1">
    <property type="nucleotide sequence ID" value="XM_949061.1"/>
</dbReference>
<organism evidence="8 9">
    <name type="scientific">Theileria annulata</name>
    <dbReference type="NCBI Taxonomy" id="5874"/>
    <lineage>
        <taxon>Eukaryota</taxon>
        <taxon>Sar</taxon>
        <taxon>Alveolata</taxon>
        <taxon>Apicomplexa</taxon>
        <taxon>Aconoidasida</taxon>
        <taxon>Piroplasmida</taxon>
        <taxon>Theileriidae</taxon>
        <taxon>Theileria</taxon>
    </lineage>
</organism>
<sequence>MGRKSRKSCTIKPFCFFCLREFHNEKVLIQHQKAKHFKCPECNRKLETANGLLVHLQQVHKSTLNRVPNSLEGRDNITSTIQGMNGVPVDIIEEHRLQHYTKLNNINKQKQQRINWTQIQLPNSFTPIAPINTLYNNAAAIPTVTNTTATATTSTVDTNKVESENVVTGNKLLILDAYGLPIQQEKPDKDTVSTKLHIKPFLTINHSTTNTLNTVNGINTQNPVVSVNNTNGVDVMNVSNKFESGWDVKSAKTEENMKEEKVIYYKVTGSKPLPIPLPSIPNTKLSYSTDEVFLHSSYIYFVPLVIV</sequence>
<keyword evidence="2" id="KW-0479">Metal-binding</keyword>
<comment type="subcellular location">
    <subcellularLocation>
        <location evidence="1">Nucleus</location>
    </subcellularLocation>
</comment>
<proteinExistence type="predicted"/>
<gene>
    <name evidence="8" type="ORF">TA03065</name>
</gene>
<name>Q4UHG2_THEAN</name>
<keyword evidence="3 6" id="KW-0863">Zinc-finger</keyword>
<dbReference type="EMBL" id="CR940347">
    <property type="protein sequence ID" value="CAI73477.1"/>
    <property type="molecule type" value="Genomic_DNA"/>
</dbReference>
<evidence type="ECO:0000313" key="9">
    <source>
        <dbReference type="Proteomes" id="UP000001950"/>
    </source>
</evidence>
<evidence type="ECO:0000259" key="7">
    <source>
        <dbReference type="PROSITE" id="PS50157"/>
    </source>
</evidence>
<evidence type="ECO:0000256" key="3">
    <source>
        <dbReference type="ARBA" id="ARBA00022771"/>
    </source>
</evidence>
<dbReference type="KEGG" id="tan:TA03065"/>
<evidence type="ECO:0000256" key="5">
    <source>
        <dbReference type="ARBA" id="ARBA00023242"/>
    </source>
</evidence>
<dbReference type="eggNOG" id="KOG2893">
    <property type="taxonomic scope" value="Eukaryota"/>
</dbReference>
<dbReference type="OrthoDB" id="365530at2759"/>
<reference evidence="8 9" key="1">
    <citation type="journal article" date="2005" name="Science">
        <title>Genome of the host-cell transforming parasite Theileria annulata compared with T. parva.</title>
        <authorList>
            <person name="Pain A."/>
            <person name="Renauld H."/>
            <person name="Berriman M."/>
            <person name="Murphy L."/>
            <person name="Yeats C.A."/>
            <person name="Weir W."/>
            <person name="Kerhornou A."/>
            <person name="Aslett M."/>
            <person name="Bishop R."/>
            <person name="Bouchier C."/>
            <person name="Cochet M."/>
            <person name="Coulson R.M.R."/>
            <person name="Cronin A."/>
            <person name="de Villiers E.P."/>
            <person name="Fraser A."/>
            <person name="Fosker N."/>
            <person name="Gardner M."/>
            <person name="Goble A."/>
            <person name="Griffiths-Jones S."/>
            <person name="Harris D.E."/>
            <person name="Katzer F."/>
            <person name="Larke N."/>
            <person name="Lord A."/>
            <person name="Maser P."/>
            <person name="McKellar S."/>
            <person name="Mooney P."/>
            <person name="Morton F."/>
            <person name="Nene V."/>
            <person name="O'Neil S."/>
            <person name="Price C."/>
            <person name="Quail M.A."/>
            <person name="Rabbinowitsch E."/>
            <person name="Rawlings N.D."/>
            <person name="Rutter S."/>
            <person name="Saunders D."/>
            <person name="Seeger K."/>
            <person name="Shah T."/>
            <person name="Squares R."/>
            <person name="Squares S."/>
            <person name="Tivey A."/>
            <person name="Walker A.R."/>
            <person name="Woodward J."/>
            <person name="Dobbelaere D.A.E."/>
            <person name="Langsley G."/>
            <person name="Rajandream M.A."/>
            <person name="McKeever D."/>
            <person name="Shiels B."/>
            <person name="Tait A."/>
            <person name="Barrell B.G."/>
            <person name="Hall N."/>
        </authorList>
    </citation>
    <scope>NUCLEOTIDE SEQUENCE [LARGE SCALE GENOMIC DNA]</scope>
    <source>
        <strain evidence="9">Ankara</strain>
    </source>
</reference>
<dbReference type="VEuPathDB" id="PiroplasmaDB:TA03065"/>
<dbReference type="InParanoid" id="Q4UHG2"/>
<keyword evidence="9" id="KW-1185">Reference proteome</keyword>
<dbReference type="AlphaFoldDB" id="Q4UHG2"/>
<feature type="domain" description="C2H2-type" evidence="7">
    <location>
        <begin position="37"/>
        <end position="60"/>
    </location>
</feature>
<evidence type="ECO:0000256" key="1">
    <source>
        <dbReference type="ARBA" id="ARBA00004123"/>
    </source>
</evidence>
<protein>
    <recommendedName>
        <fullName evidence="7">C2H2-type domain-containing protein</fullName>
    </recommendedName>
</protein>
<dbReference type="PANTHER" id="PTHR23215:SF0">
    <property type="entry name" value="BUB3-INTERACTING AND GLEBS MOTIF-CONTAINING PROTEIN ZNF207"/>
    <property type="match status" value="1"/>
</dbReference>
<dbReference type="InterPro" id="IPR013087">
    <property type="entry name" value="Znf_C2H2_type"/>
</dbReference>
<dbReference type="CDD" id="cd20908">
    <property type="entry name" value="SUF4-like"/>
    <property type="match status" value="1"/>
</dbReference>
<dbReference type="SMART" id="SM00355">
    <property type="entry name" value="ZnF_C2H2"/>
    <property type="match status" value="2"/>
</dbReference>
<dbReference type="GO" id="GO:0005634">
    <property type="term" value="C:nucleus"/>
    <property type="evidence" value="ECO:0007669"/>
    <property type="project" value="UniProtKB-SubCell"/>
</dbReference>
<dbReference type="PROSITE" id="PS50157">
    <property type="entry name" value="ZINC_FINGER_C2H2_2"/>
    <property type="match status" value="1"/>
</dbReference>
<dbReference type="GO" id="GO:0008270">
    <property type="term" value="F:zinc ion binding"/>
    <property type="evidence" value="ECO:0007669"/>
    <property type="project" value="UniProtKB-KW"/>
</dbReference>
<evidence type="ECO:0000256" key="6">
    <source>
        <dbReference type="PROSITE-ProRule" id="PRU00042"/>
    </source>
</evidence>
<dbReference type="PANTHER" id="PTHR23215">
    <property type="entry name" value="ZINC FINGER PROTEIN 207"/>
    <property type="match status" value="1"/>
</dbReference>